<evidence type="ECO:0000313" key="2">
    <source>
        <dbReference type="EMBL" id="KAF5794565.1"/>
    </source>
</evidence>
<keyword evidence="1" id="KW-0732">Signal</keyword>
<reference evidence="2 4" key="1">
    <citation type="journal article" date="2017" name="Nature">
        <title>The sunflower genome provides insights into oil metabolism, flowering and Asterid evolution.</title>
        <authorList>
            <person name="Badouin H."/>
            <person name="Gouzy J."/>
            <person name="Grassa C.J."/>
            <person name="Murat F."/>
            <person name="Staton S.E."/>
            <person name="Cottret L."/>
            <person name="Lelandais-Briere C."/>
            <person name="Owens G.L."/>
            <person name="Carrere S."/>
            <person name="Mayjonade B."/>
            <person name="Legrand L."/>
            <person name="Gill N."/>
            <person name="Kane N.C."/>
            <person name="Bowers J.E."/>
            <person name="Hubner S."/>
            <person name="Bellec A."/>
            <person name="Berard A."/>
            <person name="Berges H."/>
            <person name="Blanchet N."/>
            <person name="Boniface M.C."/>
            <person name="Brunel D."/>
            <person name="Catrice O."/>
            <person name="Chaidir N."/>
            <person name="Claudel C."/>
            <person name="Donnadieu C."/>
            <person name="Faraut T."/>
            <person name="Fievet G."/>
            <person name="Helmstetter N."/>
            <person name="King M."/>
            <person name="Knapp S.J."/>
            <person name="Lai Z."/>
            <person name="Le Paslier M.C."/>
            <person name="Lippi Y."/>
            <person name="Lorenzon L."/>
            <person name="Mandel J.R."/>
            <person name="Marage G."/>
            <person name="Marchand G."/>
            <person name="Marquand E."/>
            <person name="Bret-Mestries E."/>
            <person name="Morien E."/>
            <person name="Nambeesan S."/>
            <person name="Nguyen T."/>
            <person name="Pegot-Espagnet P."/>
            <person name="Pouilly N."/>
            <person name="Raftis F."/>
            <person name="Sallet E."/>
            <person name="Schiex T."/>
            <person name="Thomas J."/>
            <person name="Vandecasteele C."/>
            <person name="Vares D."/>
            <person name="Vear F."/>
            <person name="Vautrin S."/>
            <person name="Crespi M."/>
            <person name="Mangin B."/>
            <person name="Burke J.M."/>
            <person name="Salse J."/>
            <person name="Munos S."/>
            <person name="Vincourt P."/>
            <person name="Rieseberg L.H."/>
            <person name="Langlade N.B."/>
        </authorList>
    </citation>
    <scope>NUCLEOTIDE SEQUENCE [LARGE SCALE GENOMIC DNA]</scope>
    <source>
        <strain evidence="4">cv. SF193</strain>
        <tissue evidence="2">Leaves</tissue>
    </source>
</reference>
<dbReference type="EMBL" id="CM007897">
    <property type="protein sequence ID" value="OTG18007.1"/>
    <property type="molecule type" value="Genomic_DNA"/>
</dbReference>
<dbReference type="InParanoid" id="A0A251U3U2"/>
<evidence type="ECO:0000313" key="3">
    <source>
        <dbReference type="EMBL" id="OTG18007.1"/>
    </source>
</evidence>
<dbReference type="Proteomes" id="UP000215914">
    <property type="component" value="Chromosome 8"/>
</dbReference>
<gene>
    <name evidence="3" type="ORF">HannXRQ_Chr08g0218391</name>
    <name evidence="2" type="ORF">HanXRQr2_Chr08g0329521</name>
</gene>
<keyword evidence="4" id="KW-1185">Reference proteome</keyword>
<accession>A0A251U3U2</accession>
<organism evidence="3 4">
    <name type="scientific">Helianthus annuus</name>
    <name type="common">Common sunflower</name>
    <dbReference type="NCBI Taxonomy" id="4232"/>
    <lineage>
        <taxon>Eukaryota</taxon>
        <taxon>Viridiplantae</taxon>
        <taxon>Streptophyta</taxon>
        <taxon>Embryophyta</taxon>
        <taxon>Tracheophyta</taxon>
        <taxon>Spermatophyta</taxon>
        <taxon>Magnoliopsida</taxon>
        <taxon>eudicotyledons</taxon>
        <taxon>Gunneridae</taxon>
        <taxon>Pentapetalae</taxon>
        <taxon>asterids</taxon>
        <taxon>campanulids</taxon>
        <taxon>Asterales</taxon>
        <taxon>Asteraceae</taxon>
        <taxon>Asteroideae</taxon>
        <taxon>Heliantheae alliance</taxon>
        <taxon>Heliantheae</taxon>
        <taxon>Helianthus</taxon>
    </lineage>
</organism>
<dbReference type="AlphaFoldDB" id="A0A251U3U2"/>
<feature type="signal peptide" evidence="1">
    <location>
        <begin position="1"/>
        <end position="18"/>
    </location>
</feature>
<dbReference type="EMBL" id="MNCJ02000323">
    <property type="protein sequence ID" value="KAF5794565.1"/>
    <property type="molecule type" value="Genomic_DNA"/>
</dbReference>
<evidence type="ECO:0000256" key="1">
    <source>
        <dbReference type="SAM" id="SignalP"/>
    </source>
</evidence>
<sequence>MKVYLASLWLQFIHLSFCSELSSDLAHLESVNSECRSFRCTIQVWEVALHRFISPILCKERLNPTHSGSLKTIKEAGLHICTTSFNQPQPQVDKLKDLFLKQQEEIKALKNAIMFLDVMIRAKWEVDSQVT</sequence>
<evidence type="ECO:0000313" key="4">
    <source>
        <dbReference type="Proteomes" id="UP000215914"/>
    </source>
</evidence>
<protein>
    <submittedName>
        <fullName evidence="3">Uncharacterized protein</fullName>
    </submittedName>
</protein>
<reference evidence="3" key="2">
    <citation type="submission" date="2017-02" db="EMBL/GenBank/DDBJ databases">
        <title>Sunflower complete genome.</title>
        <authorList>
            <person name="Langlade N."/>
            <person name="Munos S."/>
        </authorList>
    </citation>
    <scope>NUCLEOTIDE SEQUENCE [LARGE SCALE GENOMIC DNA]</scope>
    <source>
        <tissue evidence="3">Leaves</tissue>
    </source>
</reference>
<feature type="chain" id="PRO_5013372713" evidence="1">
    <location>
        <begin position="19"/>
        <end position="131"/>
    </location>
</feature>
<reference evidence="2" key="3">
    <citation type="submission" date="2020-06" db="EMBL/GenBank/DDBJ databases">
        <title>Helianthus annuus Genome sequencing and assembly Release 2.</title>
        <authorList>
            <person name="Gouzy J."/>
            <person name="Langlade N."/>
            <person name="Munos S."/>
        </authorList>
    </citation>
    <scope>NUCLEOTIDE SEQUENCE</scope>
    <source>
        <tissue evidence="2">Leaves</tissue>
    </source>
</reference>
<name>A0A251U3U2_HELAN</name>
<dbReference type="Gramene" id="mRNA:HanXRQr2_Chr08g0329521">
    <property type="protein sequence ID" value="mRNA:HanXRQr2_Chr08g0329521"/>
    <property type="gene ID" value="HanXRQr2_Chr08g0329521"/>
</dbReference>
<proteinExistence type="predicted"/>